<dbReference type="InterPro" id="IPR012340">
    <property type="entry name" value="NA-bd_OB-fold"/>
</dbReference>
<dbReference type="Gene3D" id="2.40.50.140">
    <property type="entry name" value="Nucleic acid-binding proteins"/>
    <property type="match status" value="1"/>
</dbReference>
<gene>
    <name evidence="2" type="ORF">TSUD_376700</name>
</gene>
<organism evidence="2 3">
    <name type="scientific">Trifolium subterraneum</name>
    <name type="common">Subterranean clover</name>
    <dbReference type="NCBI Taxonomy" id="3900"/>
    <lineage>
        <taxon>Eukaryota</taxon>
        <taxon>Viridiplantae</taxon>
        <taxon>Streptophyta</taxon>
        <taxon>Embryophyta</taxon>
        <taxon>Tracheophyta</taxon>
        <taxon>Spermatophyta</taxon>
        <taxon>Magnoliopsida</taxon>
        <taxon>eudicotyledons</taxon>
        <taxon>Gunneridae</taxon>
        <taxon>Pentapetalae</taxon>
        <taxon>rosids</taxon>
        <taxon>fabids</taxon>
        <taxon>Fabales</taxon>
        <taxon>Fabaceae</taxon>
        <taxon>Papilionoideae</taxon>
        <taxon>50 kb inversion clade</taxon>
        <taxon>NPAAA clade</taxon>
        <taxon>Hologalegina</taxon>
        <taxon>IRL clade</taxon>
        <taxon>Trifolieae</taxon>
        <taxon>Trifolium</taxon>
    </lineage>
</organism>
<reference evidence="3" key="1">
    <citation type="journal article" date="2017" name="Front. Plant Sci.">
        <title>Climate Clever Clovers: New Paradigm to Reduce the Environmental Footprint of Ruminants by Breeding Low Methanogenic Forages Utilizing Haplotype Variation.</title>
        <authorList>
            <person name="Kaur P."/>
            <person name="Appels R."/>
            <person name="Bayer P.E."/>
            <person name="Keeble-Gagnere G."/>
            <person name="Wang J."/>
            <person name="Hirakawa H."/>
            <person name="Shirasawa K."/>
            <person name="Vercoe P."/>
            <person name="Stefanova K."/>
            <person name="Durmic Z."/>
            <person name="Nichols P."/>
            <person name="Revell C."/>
            <person name="Isobe S.N."/>
            <person name="Edwards D."/>
            <person name="Erskine W."/>
        </authorList>
    </citation>
    <scope>NUCLEOTIDE SEQUENCE [LARGE SCALE GENOMIC DNA]</scope>
    <source>
        <strain evidence="3">cv. Daliak</strain>
    </source>
</reference>
<name>A0A2Z6PRQ7_TRISU</name>
<protein>
    <recommendedName>
        <fullName evidence="1">Replication factor A C-terminal domain-containing protein</fullName>
    </recommendedName>
</protein>
<dbReference type="InterPro" id="IPR013955">
    <property type="entry name" value="Rep_factor-A_C"/>
</dbReference>
<dbReference type="SUPFAM" id="SSF50249">
    <property type="entry name" value="Nucleic acid-binding proteins"/>
    <property type="match status" value="1"/>
</dbReference>
<proteinExistence type="predicted"/>
<keyword evidence="3" id="KW-1185">Reference proteome</keyword>
<accession>A0A2Z6PRQ7</accession>
<evidence type="ECO:0000313" key="2">
    <source>
        <dbReference type="EMBL" id="GAU49127.1"/>
    </source>
</evidence>
<dbReference type="OrthoDB" id="1436487at2759"/>
<dbReference type="EMBL" id="DF974519">
    <property type="protein sequence ID" value="GAU49127.1"/>
    <property type="molecule type" value="Genomic_DNA"/>
</dbReference>
<dbReference type="AlphaFoldDB" id="A0A2Z6PRQ7"/>
<evidence type="ECO:0000313" key="3">
    <source>
        <dbReference type="Proteomes" id="UP000242715"/>
    </source>
</evidence>
<dbReference type="Proteomes" id="UP000242715">
    <property type="component" value="Unassembled WGS sequence"/>
</dbReference>
<sequence length="246" mass="27687">MKQARILPIADMKKLKVDTFCVTVATTSHIRVNNQRWFFRGCHECSFKADGNEPPFICRKGHSTSDPLIKYKLDVEVFDGDDTVKFVFWDNTLDELLGMTAKTLLAKQIQRGLGDPQEYPECIDDIMERKFAFRVKWSASWGGQASVIFCKDSKELIDKIQEQLPVAESTCKDIETIMEEDVAVIESPTVQKMTQSDIDKFASLDDSILSIPNISAETEVSASSHKTPAKRSAAKNIQIEVTNLES</sequence>
<dbReference type="Pfam" id="PF08646">
    <property type="entry name" value="Rep_fac-A_C"/>
    <property type="match status" value="1"/>
</dbReference>
<feature type="domain" description="Replication factor A C-terminal" evidence="1">
    <location>
        <begin position="24"/>
        <end position="137"/>
    </location>
</feature>
<evidence type="ECO:0000259" key="1">
    <source>
        <dbReference type="Pfam" id="PF08646"/>
    </source>
</evidence>